<dbReference type="FunFam" id="3.40.50.300:FF:000016">
    <property type="entry name" value="Oligopeptide ABC transporter ATP-binding component"/>
    <property type="match status" value="1"/>
</dbReference>
<keyword evidence="5" id="KW-0547">Nucleotide-binding</keyword>
<dbReference type="InterPro" id="IPR013563">
    <property type="entry name" value="Oligopep_ABC_C"/>
</dbReference>
<evidence type="ECO:0000256" key="5">
    <source>
        <dbReference type="ARBA" id="ARBA00022741"/>
    </source>
</evidence>
<evidence type="ECO:0000256" key="2">
    <source>
        <dbReference type="ARBA" id="ARBA00005417"/>
    </source>
</evidence>
<dbReference type="CDD" id="cd03257">
    <property type="entry name" value="ABC_NikE_OppD_transporters"/>
    <property type="match status" value="1"/>
</dbReference>
<evidence type="ECO:0000256" key="6">
    <source>
        <dbReference type="ARBA" id="ARBA00022840"/>
    </source>
</evidence>
<comment type="subcellular location">
    <subcellularLocation>
        <location evidence="1">Cell membrane</location>
        <topology evidence="1">Peripheral membrane protein</topology>
    </subcellularLocation>
</comment>
<dbReference type="EMBL" id="QGGY01000016">
    <property type="protein sequence ID" value="PWJ72769.1"/>
    <property type="molecule type" value="Genomic_DNA"/>
</dbReference>
<keyword evidence="6 9" id="KW-0067">ATP-binding</keyword>
<dbReference type="InterPro" id="IPR050388">
    <property type="entry name" value="ABC_Ni/Peptide_Import"/>
</dbReference>
<keyword evidence="7" id="KW-0472">Membrane</keyword>
<dbReference type="Gene3D" id="3.40.50.300">
    <property type="entry name" value="P-loop containing nucleotide triphosphate hydrolases"/>
    <property type="match status" value="1"/>
</dbReference>
<dbReference type="PANTHER" id="PTHR43297:SF2">
    <property type="entry name" value="DIPEPTIDE TRANSPORT ATP-BINDING PROTEIN DPPD"/>
    <property type="match status" value="1"/>
</dbReference>
<reference evidence="9 10" key="1">
    <citation type="submission" date="2018-05" db="EMBL/GenBank/DDBJ databases">
        <authorList>
            <person name="Goeker M."/>
            <person name="Huntemann M."/>
            <person name="Clum A."/>
            <person name="Pillay M."/>
            <person name="Palaniappan K."/>
            <person name="Varghese N."/>
            <person name="Mikhailova N."/>
            <person name="Stamatis D."/>
            <person name="Reddy T."/>
            <person name="Daum C."/>
            <person name="Shapiro N."/>
            <person name="Ivanova N."/>
            <person name="Kyrpides N."/>
            <person name="Woyke T."/>
        </authorList>
    </citation>
    <scope>NUCLEOTIDE SEQUENCE [LARGE SCALE GENOMIC DNA]</scope>
    <source>
        <strain evidence="9 10">DSM 26524</strain>
    </source>
</reference>
<dbReference type="GO" id="GO:0005886">
    <property type="term" value="C:plasma membrane"/>
    <property type="evidence" value="ECO:0007669"/>
    <property type="project" value="UniProtKB-SubCell"/>
</dbReference>
<dbReference type="RefSeq" id="WP_109748237.1">
    <property type="nucleotide sequence ID" value="NZ_CABJAT010000004.1"/>
</dbReference>
<dbReference type="InterPro" id="IPR003593">
    <property type="entry name" value="AAA+_ATPase"/>
</dbReference>
<comment type="similarity">
    <text evidence="2">Belongs to the ABC transporter superfamily.</text>
</comment>
<dbReference type="InterPro" id="IPR003439">
    <property type="entry name" value="ABC_transporter-like_ATP-bd"/>
</dbReference>
<dbReference type="PANTHER" id="PTHR43297">
    <property type="entry name" value="OLIGOPEPTIDE TRANSPORT ATP-BINDING PROTEIN APPD"/>
    <property type="match status" value="1"/>
</dbReference>
<keyword evidence="3" id="KW-0813">Transport</keyword>
<keyword evidence="4" id="KW-1003">Cell membrane</keyword>
<protein>
    <submittedName>
        <fullName evidence="9">Peptide/nickel transport system ATP-binding protein</fullName>
    </submittedName>
</protein>
<dbReference type="SMART" id="SM00382">
    <property type="entry name" value="AAA"/>
    <property type="match status" value="1"/>
</dbReference>
<sequence length="342" mass="38159">MDDNYILEIKGLQTCFYQEDKVYYAVDDVSFGIRRGEILGIVGESGCGKSVTALSVLRLISGKGKIKKGAIEFDGCDLTQIREEEMRKMRGRKIAMIFQDPMISLSPVYTVGAQIQEAILAHNKIPSKEAWRKAVEMLEKVGIPSPESRAKEYPHQMSGGMRQRVMIAMALSMDPKLLIADEPTTALDVTIQAQILDLIMQIRKERQMSVMLITHDLGVIAETADRVVVMYAGKVVESADVRTLFKNPSHPYTLGLMNALPRLDRECERLYTIKGTVPSPADLPQGCRYAGRCPLCEERCLKEQPELVKVGEDHEAACFFSKKTAELRRKMAAGDIRDSSGI</sequence>
<organism evidence="9 10">
    <name type="scientific">Murimonas intestini</name>
    <dbReference type="NCBI Taxonomy" id="1337051"/>
    <lineage>
        <taxon>Bacteria</taxon>
        <taxon>Bacillati</taxon>
        <taxon>Bacillota</taxon>
        <taxon>Clostridia</taxon>
        <taxon>Lachnospirales</taxon>
        <taxon>Lachnospiraceae</taxon>
        <taxon>Murimonas</taxon>
    </lineage>
</organism>
<proteinExistence type="inferred from homology"/>
<dbReference type="NCBIfam" id="TIGR01727">
    <property type="entry name" value="oligo_HPY"/>
    <property type="match status" value="1"/>
</dbReference>
<dbReference type="GO" id="GO:0016887">
    <property type="term" value="F:ATP hydrolysis activity"/>
    <property type="evidence" value="ECO:0007669"/>
    <property type="project" value="InterPro"/>
</dbReference>
<feature type="domain" description="ABC transporter" evidence="8">
    <location>
        <begin position="7"/>
        <end position="257"/>
    </location>
</feature>
<keyword evidence="10" id="KW-1185">Reference proteome</keyword>
<evidence type="ECO:0000313" key="9">
    <source>
        <dbReference type="EMBL" id="PWJ72769.1"/>
    </source>
</evidence>
<dbReference type="PROSITE" id="PS00211">
    <property type="entry name" value="ABC_TRANSPORTER_1"/>
    <property type="match status" value="1"/>
</dbReference>
<evidence type="ECO:0000259" key="8">
    <source>
        <dbReference type="PROSITE" id="PS50893"/>
    </source>
</evidence>
<dbReference type="Pfam" id="PF00005">
    <property type="entry name" value="ABC_tran"/>
    <property type="match status" value="1"/>
</dbReference>
<dbReference type="InterPro" id="IPR017871">
    <property type="entry name" value="ABC_transporter-like_CS"/>
</dbReference>
<accession>A0AB73SZB9</accession>
<evidence type="ECO:0000256" key="4">
    <source>
        <dbReference type="ARBA" id="ARBA00022475"/>
    </source>
</evidence>
<comment type="caution">
    <text evidence="9">The sequence shown here is derived from an EMBL/GenBank/DDBJ whole genome shotgun (WGS) entry which is preliminary data.</text>
</comment>
<evidence type="ECO:0000256" key="1">
    <source>
        <dbReference type="ARBA" id="ARBA00004202"/>
    </source>
</evidence>
<dbReference type="Proteomes" id="UP000245412">
    <property type="component" value="Unassembled WGS sequence"/>
</dbReference>
<evidence type="ECO:0000256" key="3">
    <source>
        <dbReference type="ARBA" id="ARBA00022448"/>
    </source>
</evidence>
<evidence type="ECO:0000313" key="10">
    <source>
        <dbReference type="Proteomes" id="UP000245412"/>
    </source>
</evidence>
<gene>
    <name evidence="9" type="ORF">C7383_11683</name>
</gene>
<dbReference type="Pfam" id="PF08352">
    <property type="entry name" value="oligo_HPY"/>
    <property type="match status" value="1"/>
</dbReference>
<dbReference type="GO" id="GO:0005524">
    <property type="term" value="F:ATP binding"/>
    <property type="evidence" value="ECO:0007669"/>
    <property type="project" value="UniProtKB-KW"/>
</dbReference>
<dbReference type="PROSITE" id="PS50893">
    <property type="entry name" value="ABC_TRANSPORTER_2"/>
    <property type="match status" value="1"/>
</dbReference>
<name>A0AB73SZB9_9FIRM</name>
<evidence type="ECO:0000256" key="7">
    <source>
        <dbReference type="ARBA" id="ARBA00023136"/>
    </source>
</evidence>
<dbReference type="GO" id="GO:0015833">
    <property type="term" value="P:peptide transport"/>
    <property type="evidence" value="ECO:0007669"/>
    <property type="project" value="InterPro"/>
</dbReference>
<dbReference type="InterPro" id="IPR027417">
    <property type="entry name" value="P-loop_NTPase"/>
</dbReference>
<dbReference type="AlphaFoldDB" id="A0AB73SZB9"/>
<dbReference type="SUPFAM" id="SSF52540">
    <property type="entry name" value="P-loop containing nucleoside triphosphate hydrolases"/>
    <property type="match status" value="1"/>
</dbReference>